<proteinExistence type="predicted"/>
<name>A0A1W1D0X9_9ZZZZ</name>
<dbReference type="EMBL" id="FPHM01000285">
    <property type="protein sequence ID" value="SFV71625.1"/>
    <property type="molecule type" value="Genomic_DNA"/>
</dbReference>
<protein>
    <recommendedName>
        <fullName evidence="1">VTC domain-containing protein</fullName>
    </recommendedName>
</protein>
<evidence type="ECO:0000313" key="2">
    <source>
        <dbReference type="EMBL" id="SFV71625.1"/>
    </source>
</evidence>
<organism evidence="2">
    <name type="scientific">hydrothermal vent metagenome</name>
    <dbReference type="NCBI Taxonomy" id="652676"/>
    <lineage>
        <taxon>unclassified sequences</taxon>
        <taxon>metagenomes</taxon>
        <taxon>ecological metagenomes</taxon>
    </lineage>
</organism>
<sequence length="91" mass="11273">MYKKKFRHEFKYYINYFEYELLSRRLAKVLKRDKYANAKGDYHIRSLYFEDANNTALFEKQSGTLVRKKYRIRIYNIEDSMIRLEKKSRIG</sequence>
<evidence type="ECO:0000259" key="1">
    <source>
        <dbReference type="Pfam" id="PF09359"/>
    </source>
</evidence>
<dbReference type="AlphaFoldDB" id="A0A1W1D0X9"/>
<dbReference type="Gene3D" id="3.20.100.30">
    <property type="entry name" value="VTC, catalytic tunnel domain"/>
    <property type="match status" value="1"/>
</dbReference>
<dbReference type="Pfam" id="PF09359">
    <property type="entry name" value="VTC"/>
    <property type="match status" value="1"/>
</dbReference>
<dbReference type="InterPro" id="IPR042267">
    <property type="entry name" value="VTC_sf"/>
</dbReference>
<dbReference type="InterPro" id="IPR018966">
    <property type="entry name" value="VTC_domain"/>
</dbReference>
<dbReference type="GO" id="GO:0006799">
    <property type="term" value="P:polyphosphate biosynthetic process"/>
    <property type="evidence" value="ECO:0007669"/>
    <property type="project" value="UniProtKB-ARBA"/>
</dbReference>
<accession>A0A1W1D0X9</accession>
<gene>
    <name evidence="2" type="ORF">MNB_SV-13-1357</name>
</gene>
<feature type="domain" description="VTC" evidence="1">
    <location>
        <begin position="6"/>
        <end position="89"/>
    </location>
</feature>
<reference evidence="2" key="1">
    <citation type="submission" date="2016-10" db="EMBL/GenBank/DDBJ databases">
        <authorList>
            <person name="de Groot N.N."/>
        </authorList>
    </citation>
    <scope>NUCLEOTIDE SEQUENCE</scope>
</reference>